<dbReference type="HAMAP" id="MF_02200">
    <property type="entry name" value="NapD"/>
    <property type="match status" value="1"/>
</dbReference>
<dbReference type="PANTHER" id="PTHR38603">
    <property type="entry name" value="CHAPERONE NAPD"/>
    <property type="match status" value="1"/>
</dbReference>
<dbReference type="GO" id="GO:0005737">
    <property type="term" value="C:cytoplasm"/>
    <property type="evidence" value="ECO:0007669"/>
    <property type="project" value="UniProtKB-SubCell"/>
</dbReference>
<reference evidence="6 7" key="1">
    <citation type="submission" date="2020-04" db="EMBL/GenBank/DDBJ databases">
        <title>Zoogloea sp. G-4-1-14 isolated from soil.</title>
        <authorList>
            <person name="Dahal R.H."/>
        </authorList>
    </citation>
    <scope>NUCLEOTIDE SEQUENCE [LARGE SCALE GENOMIC DNA]</scope>
    <source>
        <strain evidence="6 7">G-4-1-14</strain>
    </source>
</reference>
<comment type="caution">
    <text evidence="6">The sequence shown here is derived from an EMBL/GenBank/DDBJ whole genome shotgun (WGS) entry which is preliminary data.</text>
</comment>
<evidence type="ECO:0000256" key="5">
    <source>
        <dbReference type="SAM" id="MobiDB-lite"/>
    </source>
</evidence>
<keyword evidence="3 4" id="KW-0143">Chaperone</keyword>
<dbReference type="GO" id="GO:0005048">
    <property type="term" value="F:signal sequence binding"/>
    <property type="evidence" value="ECO:0007669"/>
    <property type="project" value="UniProtKB-UniRule"/>
</dbReference>
<comment type="subunit">
    <text evidence="4">Interacts with the cytoplasmic NapA precursor.</text>
</comment>
<evidence type="ECO:0000256" key="4">
    <source>
        <dbReference type="HAMAP-Rule" id="MF_02200"/>
    </source>
</evidence>
<keyword evidence="7" id="KW-1185">Reference proteome</keyword>
<keyword evidence="2 4" id="KW-0963">Cytoplasm</keyword>
<evidence type="ECO:0000256" key="2">
    <source>
        <dbReference type="ARBA" id="ARBA00022490"/>
    </source>
</evidence>
<dbReference type="EMBL" id="JABBGA010000008">
    <property type="protein sequence ID" value="NML26508.1"/>
    <property type="molecule type" value="Genomic_DNA"/>
</dbReference>
<dbReference type="Proteomes" id="UP000580043">
    <property type="component" value="Unassembled WGS sequence"/>
</dbReference>
<evidence type="ECO:0000313" key="6">
    <source>
        <dbReference type="EMBL" id="NML26508.1"/>
    </source>
</evidence>
<evidence type="ECO:0000256" key="1">
    <source>
        <dbReference type="ARBA" id="ARBA00004496"/>
    </source>
</evidence>
<evidence type="ECO:0000313" key="7">
    <source>
        <dbReference type="Proteomes" id="UP000580043"/>
    </source>
</evidence>
<gene>
    <name evidence="4" type="primary">napD</name>
    <name evidence="6" type="ORF">HHL15_12195</name>
</gene>
<dbReference type="GO" id="GO:0051224">
    <property type="term" value="P:negative regulation of protein transport"/>
    <property type="evidence" value="ECO:0007669"/>
    <property type="project" value="UniProtKB-UniRule"/>
</dbReference>
<comment type="subcellular location">
    <subcellularLocation>
        <location evidence="1 4">Cytoplasm</location>
    </subcellularLocation>
</comment>
<dbReference type="Gene3D" id="3.30.70.920">
    <property type="match status" value="1"/>
</dbReference>
<comment type="similarity">
    <text evidence="4">Belongs to the NapD family.</text>
</comment>
<protein>
    <recommendedName>
        <fullName evidence="4">Chaperone NapD</fullName>
    </recommendedName>
    <alternativeName>
        <fullName evidence="4">NapA signal peptide-binding chaperone NapD</fullName>
    </alternativeName>
</protein>
<dbReference type="InterPro" id="IPR005623">
    <property type="entry name" value="Chaperone_NapD_NO3_reduct"/>
</dbReference>
<accession>A0A848G2Q9</accession>
<proteinExistence type="inferred from homology"/>
<dbReference type="Pfam" id="PF03927">
    <property type="entry name" value="NapD"/>
    <property type="match status" value="1"/>
</dbReference>
<evidence type="ECO:0000256" key="3">
    <source>
        <dbReference type="ARBA" id="ARBA00023186"/>
    </source>
</evidence>
<name>A0A848G2Q9_9RHOO</name>
<organism evidence="6 7">
    <name type="scientific">Zoogloea dura</name>
    <dbReference type="NCBI Taxonomy" id="2728840"/>
    <lineage>
        <taxon>Bacteria</taxon>
        <taxon>Pseudomonadati</taxon>
        <taxon>Pseudomonadota</taxon>
        <taxon>Betaproteobacteria</taxon>
        <taxon>Rhodocyclales</taxon>
        <taxon>Zoogloeaceae</taxon>
        <taxon>Zoogloea</taxon>
    </lineage>
</organism>
<dbReference type="PANTHER" id="PTHR38603:SF1">
    <property type="entry name" value="CHAPERONE NAPD"/>
    <property type="match status" value="1"/>
</dbReference>
<dbReference type="RefSeq" id="WP_169146041.1">
    <property type="nucleotide sequence ID" value="NZ_JABBGA010000008.1"/>
</dbReference>
<feature type="region of interest" description="Disordered" evidence="5">
    <location>
        <begin position="76"/>
        <end position="99"/>
    </location>
</feature>
<comment type="function">
    <text evidence="4">Chaperone for NapA, the catalytic subunit of the periplasmic nitrate reductase. It binds directly and specifically to the twin-arginine signal peptide of NapA, preventing premature interaction with the Tat translocase and premature export.</text>
</comment>
<dbReference type="AlphaFoldDB" id="A0A848G2Q9"/>
<sequence>MNIVSLVLRIKPETRAEAEAALCAYPGVECHGMSDDGKLVVTVEDAEGAAMSDTLIALHRVPQVLAATLAYEHTNVPSGDAPLSNQAQAAHSPCEEAQS</sequence>